<evidence type="ECO:0000313" key="1">
    <source>
        <dbReference type="EMBL" id="GHB70179.1"/>
    </source>
</evidence>
<sequence>MEETKKIGGAYQPKKGNDYKTSIIKHLVLKIFLPHKFSREVRQNMLRIKGSLRVYKFKVYELVPPETRVTNSCIHGLKNSLTFN</sequence>
<reference evidence="1 2" key="1">
    <citation type="journal article" date="2014" name="Int. J. Syst. Evol. Microbiol.">
        <title>Complete genome sequence of Corynebacterium casei LMG S-19264T (=DSM 44701T), isolated from a smear-ripened cheese.</title>
        <authorList>
            <consortium name="US DOE Joint Genome Institute (JGI-PGF)"/>
            <person name="Walter F."/>
            <person name="Albersmeier A."/>
            <person name="Kalinowski J."/>
            <person name="Ruckert C."/>
        </authorList>
    </citation>
    <scope>NUCLEOTIDE SEQUENCE [LARGE SCALE GENOMIC DNA]</scope>
    <source>
        <strain evidence="1 2">KCTC 12866</strain>
    </source>
</reference>
<comment type="caution">
    <text evidence="1">The sequence shown here is derived from an EMBL/GenBank/DDBJ whole genome shotgun (WGS) entry which is preliminary data.</text>
</comment>
<keyword evidence="2" id="KW-1185">Reference proteome</keyword>
<protein>
    <submittedName>
        <fullName evidence="1">Uncharacterized protein</fullName>
    </submittedName>
</protein>
<dbReference type="AlphaFoldDB" id="A0A8J3D8Z5"/>
<evidence type="ECO:0000313" key="2">
    <source>
        <dbReference type="Proteomes" id="UP000598271"/>
    </source>
</evidence>
<organism evidence="1 2">
    <name type="scientific">Persicitalea jodogahamensis</name>
    <dbReference type="NCBI Taxonomy" id="402147"/>
    <lineage>
        <taxon>Bacteria</taxon>
        <taxon>Pseudomonadati</taxon>
        <taxon>Bacteroidota</taxon>
        <taxon>Cytophagia</taxon>
        <taxon>Cytophagales</taxon>
        <taxon>Spirosomataceae</taxon>
        <taxon>Persicitalea</taxon>
    </lineage>
</organism>
<proteinExistence type="predicted"/>
<name>A0A8J3D8Z5_9BACT</name>
<dbReference type="Proteomes" id="UP000598271">
    <property type="component" value="Unassembled WGS sequence"/>
</dbReference>
<accession>A0A8J3D8Z5</accession>
<gene>
    <name evidence="1" type="ORF">GCM10007390_24750</name>
</gene>
<dbReference type="EMBL" id="BMXF01000002">
    <property type="protein sequence ID" value="GHB70179.1"/>
    <property type="molecule type" value="Genomic_DNA"/>
</dbReference>